<dbReference type="AlphaFoldDB" id="A0A6N2MPE6"/>
<keyword evidence="8" id="KW-0433">Leucine-rich repeat</keyword>
<keyword evidence="10 24" id="KW-0812">Transmembrane</keyword>
<comment type="catalytic activity">
    <reaction evidence="22">
        <text>L-seryl-[protein] + ATP = O-phospho-L-seryl-[protein] + ADP + H(+)</text>
        <dbReference type="Rhea" id="RHEA:17989"/>
        <dbReference type="Rhea" id="RHEA-COMP:9863"/>
        <dbReference type="Rhea" id="RHEA-COMP:11604"/>
        <dbReference type="ChEBI" id="CHEBI:15378"/>
        <dbReference type="ChEBI" id="CHEBI:29999"/>
        <dbReference type="ChEBI" id="CHEBI:30616"/>
        <dbReference type="ChEBI" id="CHEBI:83421"/>
        <dbReference type="ChEBI" id="CHEBI:456216"/>
        <dbReference type="EC" id="2.7.11.1"/>
    </reaction>
</comment>
<dbReference type="GO" id="GO:0005886">
    <property type="term" value="C:plasma membrane"/>
    <property type="evidence" value="ECO:0007669"/>
    <property type="project" value="UniProtKB-SubCell"/>
</dbReference>
<keyword evidence="17 24" id="KW-0472">Membrane</keyword>
<feature type="chain" id="PRO_5027009817" description="non-specific serine/threonine protein kinase" evidence="25">
    <location>
        <begin position="29"/>
        <end position="1020"/>
    </location>
</feature>
<dbReference type="SUPFAM" id="SSF52047">
    <property type="entry name" value="RNI-like"/>
    <property type="match status" value="1"/>
</dbReference>
<keyword evidence="9" id="KW-0808">Transferase</keyword>
<organism evidence="27">
    <name type="scientific">Salix viminalis</name>
    <name type="common">Common osier</name>
    <name type="synonym">Basket willow</name>
    <dbReference type="NCBI Taxonomy" id="40686"/>
    <lineage>
        <taxon>Eukaryota</taxon>
        <taxon>Viridiplantae</taxon>
        <taxon>Streptophyta</taxon>
        <taxon>Embryophyta</taxon>
        <taxon>Tracheophyta</taxon>
        <taxon>Spermatophyta</taxon>
        <taxon>Magnoliopsida</taxon>
        <taxon>eudicotyledons</taxon>
        <taxon>Gunneridae</taxon>
        <taxon>Pentapetalae</taxon>
        <taxon>rosids</taxon>
        <taxon>fabids</taxon>
        <taxon>Malpighiales</taxon>
        <taxon>Salicaceae</taxon>
        <taxon>Saliceae</taxon>
        <taxon>Salix</taxon>
    </lineage>
</organism>
<keyword evidence="12" id="KW-0677">Repeat</keyword>
<dbReference type="GO" id="GO:0051707">
    <property type="term" value="P:response to other organism"/>
    <property type="evidence" value="ECO:0007669"/>
    <property type="project" value="UniProtKB-ARBA"/>
</dbReference>
<feature type="transmembrane region" description="Helical" evidence="24">
    <location>
        <begin position="653"/>
        <end position="678"/>
    </location>
</feature>
<dbReference type="Gene3D" id="3.30.200.20">
    <property type="entry name" value="Phosphorylase Kinase, domain 1"/>
    <property type="match status" value="1"/>
</dbReference>
<dbReference type="FunFam" id="1.10.510.10:FF:000445">
    <property type="entry name" value="MDIS1-interacting receptor like kinase 2"/>
    <property type="match status" value="1"/>
</dbReference>
<dbReference type="InterPro" id="IPR013210">
    <property type="entry name" value="LRR_N_plant-typ"/>
</dbReference>
<dbReference type="Gene3D" id="3.80.10.10">
    <property type="entry name" value="Ribonuclease Inhibitor"/>
    <property type="match status" value="4"/>
</dbReference>
<keyword evidence="15 23" id="KW-0067">ATP-binding</keyword>
<dbReference type="PROSITE" id="PS00109">
    <property type="entry name" value="PROTEIN_KINASE_TYR"/>
    <property type="match status" value="1"/>
</dbReference>
<evidence type="ECO:0000256" key="5">
    <source>
        <dbReference type="ARBA" id="ARBA00022512"/>
    </source>
</evidence>
<evidence type="ECO:0000256" key="4">
    <source>
        <dbReference type="ARBA" id="ARBA00012513"/>
    </source>
</evidence>
<evidence type="ECO:0000256" key="17">
    <source>
        <dbReference type="ARBA" id="ARBA00023136"/>
    </source>
</evidence>
<dbReference type="FunFam" id="3.80.10.10:FF:000400">
    <property type="entry name" value="Nuclear pore complex protein NUP107"/>
    <property type="match status" value="1"/>
</dbReference>
<dbReference type="PANTHER" id="PTHR48053:SF166">
    <property type="entry name" value="PROTEIN KINASE DOMAIN-CONTAINING PROTEIN"/>
    <property type="match status" value="1"/>
</dbReference>
<dbReference type="FunFam" id="3.30.200.20:FF:000309">
    <property type="entry name" value="Leucine-rich repeat receptor protein kinase MSP1"/>
    <property type="match status" value="1"/>
</dbReference>
<evidence type="ECO:0000256" key="6">
    <source>
        <dbReference type="ARBA" id="ARBA00022527"/>
    </source>
</evidence>
<keyword evidence="6" id="KW-0723">Serine/threonine-protein kinase</keyword>
<evidence type="ECO:0000256" key="8">
    <source>
        <dbReference type="ARBA" id="ARBA00022614"/>
    </source>
</evidence>
<keyword evidence="16 24" id="KW-1133">Transmembrane helix</keyword>
<dbReference type="GO" id="GO:0006952">
    <property type="term" value="P:defense response"/>
    <property type="evidence" value="ECO:0007669"/>
    <property type="project" value="UniProtKB-ARBA"/>
</dbReference>
<keyword evidence="14" id="KW-0418">Kinase</keyword>
<evidence type="ECO:0000256" key="10">
    <source>
        <dbReference type="ARBA" id="ARBA00022692"/>
    </source>
</evidence>
<dbReference type="PANTHER" id="PTHR48053">
    <property type="entry name" value="LEUCINE RICH REPEAT FAMILY PROTEIN, EXPRESSED"/>
    <property type="match status" value="1"/>
</dbReference>
<dbReference type="FunFam" id="3.80.10.10:FF:000453">
    <property type="entry name" value="Leucine-rich receptor-like protein kinase family protein"/>
    <property type="match status" value="1"/>
</dbReference>
<dbReference type="PROSITE" id="PS50011">
    <property type="entry name" value="PROTEIN_KINASE_DOM"/>
    <property type="match status" value="1"/>
</dbReference>
<evidence type="ECO:0000256" key="11">
    <source>
        <dbReference type="ARBA" id="ARBA00022729"/>
    </source>
</evidence>
<keyword evidence="11 25" id="KW-0732">Signal</keyword>
<evidence type="ECO:0000256" key="21">
    <source>
        <dbReference type="ARBA" id="ARBA00047899"/>
    </source>
</evidence>
<evidence type="ECO:0000313" key="27">
    <source>
        <dbReference type="EMBL" id="VFU54877.1"/>
    </source>
</evidence>
<comment type="subcellular location">
    <subcellularLocation>
        <location evidence="2">Cell membrane</location>
    </subcellularLocation>
    <subcellularLocation>
        <location evidence="3">Membrane</location>
        <topology evidence="3">Single-pass type I membrane protein</topology>
    </subcellularLocation>
    <subcellularLocation>
        <location evidence="1">Secreted</location>
        <location evidence="1">Cell wall</location>
    </subcellularLocation>
</comment>
<feature type="signal peptide" evidence="25">
    <location>
        <begin position="1"/>
        <end position="28"/>
    </location>
</feature>
<dbReference type="Pfam" id="PF13855">
    <property type="entry name" value="LRR_8"/>
    <property type="match status" value="1"/>
</dbReference>
<dbReference type="EMBL" id="CAADRP010001863">
    <property type="protein sequence ID" value="VFU54877.1"/>
    <property type="molecule type" value="Genomic_DNA"/>
</dbReference>
<dbReference type="InterPro" id="IPR000719">
    <property type="entry name" value="Prot_kinase_dom"/>
</dbReference>
<evidence type="ECO:0000256" key="22">
    <source>
        <dbReference type="ARBA" id="ARBA00048679"/>
    </source>
</evidence>
<dbReference type="InterPro" id="IPR011009">
    <property type="entry name" value="Kinase-like_dom_sf"/>
</dbReference>
<reference evidence="27" key="1">
    <citation type="submission" date="2019-03" db="EMBL/GenBank/DDBJ databases">
        <authorList>
            <person name="Mank J."/>
            <person name="Almeida P."/>
        </authorList>
    </citation>
    <scope>NUCLEOTIDE SEQUENCE</scope>
    <source>
        <strain evidence="27">78183</strain>
    </source>
</reference>
<dbReference type="PROSITE" id="PS00107">
    <property type="entry name" value="PROTEIN_KINASE_ATP"/>
    <property type="match status" value="1"/>
</dbReference>
<dbReference type="InterPro" id="IPR003591">
    <property type="entry name" value="Leu-rich_rpt_typical-subtyp"/>
</dbReference>
<dbReference type="GO" id="GO:0009791">
    <property type="term" value="P:post-embryonic development"/>
    <property type="evidence" value="ECO:0007669"/>
    <property type="project" value="UniProtKB-ARBA"/>
</dbReference>
<dbReference type="Pfam" id="PF08263">
    <property type="entry name" value="LRRNT_2"/>
    <property type="match status" value="1"/>
</dbReference>
<dbReference type="InterPro" id="IPR032675">
    <property type="entry name" value="LRR_dom_sf"/>
</dbReference>
<dbReference type="EC" id="2.7.11.1" evidence="4"/>
<evidence type="ECO:0000256" key="13">
    <source>
        <dbReference type="ARBA" id="ARBA00022741"/>
    </source>
</evidence>
<evidence type="ECO:0000256" key="1">
    <source>
        <dbReference type="ARBA" id="ARBA00004191"/>
    </source>
</evidence>
<evidence type="ECO:0000256" key="2">
    <source>
        <dbReference type="ARBA" id="ARBA00004236"/>
    </source>
</evidence>
<dbReference type="Pfam" id="PF00069">
    <property type="entry name" value="Pkinase"/>
    <property type="match status" value="1"/>
</dbReference>
<keyword evidence="5" id="KW-0134">Cell wall</keyword>
<evidence type="ECO:0000256" key="3">
    <source>
        <dbReference type="ARBA" id="ARBA00004479"/>
    </source>
</evidence>
<dbReference type="InterPro" id="IPR008266">
    <property type="entry name" value="Tyr_kinase_AS"/>
</dbReference>
<evidence type="ECO:0000256" key="15">
    <source>
        <dbReference type="ARBA" id="ARBA00022840"/>
    </source>
</evidence>
<comment type="catalytic activity">
    <reaction evidence="21">
        <text>L-threonyl-[protein] + ATP = O-phospho-L-threonyl-[protein] + ADP + H(+)</text>
        <dbReference type="Rhea" id="RHEA:46608"/>
        <dbReference type="Rhea" id="RHEA-COMP:11060"/>
        <dbReference type="Rhea" id="RHEA-COMP:11605"/>
        <dbReference type="ChEBI" id="CHEBI:15378"/>
        <dbReference type="ChEBI" id="CHEBI:30013"/>
        <dbReference type="ChEBI" id="CHEBI:30616"/>
        <dbReference type="ChEBI" id="CHEBI:61977"/>
        <dbReference type="ChEBI" id="CHEBI:456216"/>
        <dbReference type="EC" id="2.7.11.1"/>
    </reaction>
</comment>
<dbReference type="Gene3D" id="1.10.510.10">
    <property type="entry name" value="Transferase(Phosphotransferase) domain 1"/>
    <property type="match status" value="1"/>
</dbReference>
<keyword evidence="5" id="KW-0964">Secreted</keyword>
<evidence type="ECO:0000256" key="16">
    <source>
        <dbReference type="ARBA" id="ARBA00022989"/>
    </source>
</evidence>
<evidence type="ECO:0000256" key="14">
    <source>
        <dbReference type="ARBA" id="ARBA00022777"/>
    </source>
</evidence>
<evidence type="ECO:0000256" key="12">
    <source>
        <dbReference type="ARBA" id="ARBA00022737"/>
    </source>
</evidence>
<dbReference type="FunFam" id="3.80.10.10:FF:000233">
    <property type="entry name" value="Leucine-rich repeat receptor-like protein kinase TDR"/>
    <property type="match status" value="1"/>
</dbReference>
<dbReference type="SUPFAM" id="SSF52058">
    <property type="entry name" value="L domain-like"/>
    <property type="match status" value="1"/>
</dbReference>
<evidence type="ECO:0000256" key="18">
    <source>
        <dbReference type="ARBA" id="ARBA00023170"/>
    </source>
</evidence>
<evidence type="ECO:0000256" key="24">
    <source>
        <dbReference type="SAM" id="Phobius"/>
    </source>
</evidence>
<feature type="binding site" evidence="23">
    <location>
        <position position="748"/>
    </location>
    <ligand>
        <name>ATP</name>
        <dbReference type="ChEBI" id="CHEBI:30616"/>
    </ligand>
</feature>
<evidence type="ECO:0000256" key="7">
    <source>
        <dbReference type="ARBA" id="ARBA00022553"/>
    </source>
</evidence>
<keyword evidence="13 23" id="KW-0547">Nucleotide-binding</keyword>
<protein>
    <recommendedName>
        <fullName evidence="4">non-specific serine/threonine protein kinase</fullName>
        <ecNumber evidence="4">2.7.11.1</ecNumber>
    </recommendedName>
</protein>
<dbReference type="GO" id="GO:0004674">
    <property type="term" value="F:protein serine/threonine kinase activity"/>
    <property type="evidence" value="ECO:0007669"/>
    <property type="project" value="UniProtKB-KW"/>
</dbReference>
<evidence type="ECO:0000256" key="19">
    <source>
        <dbReference type="ARBA" id="ARBA00023180"/>
    </source>
</evidence>
<proteinExistence type="inferred from homology"/>
<dbReference type="InterPro" id="IPR001611">
    <property type="entry name" value="Leu-rich_rpt"/>
</dbReference>
<evidence type="ECO:0000256" key="20">
    <source>
        <dbReference type="ARBA" id="ARBA00038043"/>
    </source>
</evidence>
<accession>A0A6N2MPE6</accession>
<feature type="domain" description="Protein kinase" evidence="26">
    <location>
        <begin position="719"/>
        <end position="1007"/>
    </location>
</feature>
<dbReference type="SUPFAM" id="SSF56112">
    <property type="entry name" value="Protein kinase-like (PK-like)"/>
    <property type="match status" value="1"/>
</dbReference>
<dbReference type="InterPro" id="IPR051716">
    <property type="entry name" value="Plant_RL_S/T_kinase"/>
</dbReference>
<keyword evidence="7" id="KW-0597">Phosphoprotein</keyword>
<keyword evidence="18" id="KW-0675">Receptor</keyword>
<evidence type="ECO:0000256" key="9">
    <source>
        <dbReference type="ARBA" id="ARBA00022679"/>
    </source>
</evidence>
<comment type="similarity">
    <text evidence="20">Belongs to the polygalacturonase-inhibiting protein family.</text>
</comment>
<evidence type="ECO:0000256" key="25">
    <source>
        <dbReference type="SAM" id="SignalP"/>
    </source>
</evidence>
<dbReference type="InterPro" id="IPR017441">
    <property type="entry name" value="Protein_kinase_ATP_BS"/>
</dbReference>
<sequence>MTFLLHKPFFSVFLHVLIFHILNSPSFSALADQTSSATSVFGNNTEAEALSKWKASLDSQSQSLLSSWVGTSPCQNWVGTTCDNSGSVTNLTLEGFGLRGTLHDFSFPSFPNLLILDLANNSLYGSIPPHIGNLSRITIFDLCYNDFTGGIPSEIGLLKSLDLLGLCENRLSGLIPKSIGNLSNLSILRLWNNKISGSIPQEIGLLVSLEELLLANNSLTGEIPYSIGNLRVLSRLFLSVNILSGSIPQEICLLKSLNVLQLGSNVLTGTIPDCLGNLTNLTFFFLSVNQLSGPIPSSIGQLKSLVRLGLTGNKFHGSLPQEMNNLTRLTLFGLSDNEFTGPLPQGLCLGGLLENFTASSNYFSGPIPESLKNCNSLHRLRLDGNQLTGNISEDFGSYPSLYYVDLSYNNFYGELSSRWGECRNMTSLQISNNNVSGEIPPELGKATRLHLIDLSSNHLQGTIPNKLGRLKLLYKVTLNNNHLSGTIPEDIRMLSSLQILNLASNNLSGSIPRQLGECSNLLMLNLSSNKFTENIPNEIGSLQSLQDIDLSCNFLAQGIPWQLGQLRMLETLDISHNMLSGVIPSSFKDLLSLSTVDISYNELQGPIPDIRAFHSASYEALRDNMGLCGNASGLKLCNLTERSRTSKRKRNRVVILIVLPVLGSLLLVFVVIGAFYILCKRERKSEVESCNEQDRNMFTILGHDGKKLYENIIEATEEFNSNYCIGEGGYGTVYKAVIPPERVVAVKKLHRSQTDKLSDFKVFEKEVCLLANIRHRNIVKLYGFCSHAKLSFLVYEFVERGSLRKVLTSEEQAIELDWMKRLNVVKGMVGALYYLHHSCSPPIIHRDITSNNVLLDLDYEAHVSDFGTARLLMPDSSNWTVFAGTFGYSAPELAYTMKVTEKCDVYSFGVVTMEVMMGRHPGDLISTLSSHASSSSSSISLISQQTLLKDVLDQRISLPEKGAVEGVVHIMKIALACLHPNPHSRPAMGNISSELATKWPPLTKPFYTITLEDILSHTCS</sequence>
<dbReference type="GO" id="GO:0005524">
    <property type="term" value="F:ATP binding"/>
    <property type="evidence" value="ECO:0007669"/>
    <property type="project" value="UniProtKB-UniRule"/>
</dbReference>
<name>A0A6N2MPE6_SALVM</name>
<dbReference type="Pfam" id="PF00560">
    <property type="entry name" value="LRR_1"/>
    <property type="match status" value="10"/>
</dbReference>
<dbReference type="SMART" id="SM00369">
    <property type="entry name" value="LRR_TYP"/>
    <property type="match status" value="8"/>
</dbReference>
<keyword evidence="19" id="KW-0325">Glycoprotein</keyword>
<evidence type="ECO:0000259" key="26">
    <source>
        <dbReference type="PROSITE" id="PS50011"/>
    </source>
</evidence>
<evidence type="ECO:0000256" key="23">
    <source>
        <dbReference type="PROSITE-ProRule" id="PRU10141"/>
    </source>
</evidence>
<gene>
    <name evidence="27" type="ORF">SVIM_LOCUS386469</name>
</gene>